<dbReference type="EMBL" id="JAENIL010000032">
    <property type="protein sequence ID" value="MBK1878542.1"/>
    <property type="molecule type" value="Genomic_DNA"/>
</dbReference>
<evidence type="ECO:0000256" key="5">
    <source>
        <dbReference type="SAM" id="Phobius"/>
    </source>
</evidence>
<feature type="transmembrane region" description="Helical" evidence="5">
    <location>
        <begin position="249"/>
        <end position="273"/>
    </location>
</feature>
<dbReference type="PANTHER" id="PTHR11662">
    <property type="entry name" value="SOLUTE CARRIER FAMILY 17"/>
    <property type="match status" value="1"/>
</dbReference>
<feature type="transmembrane region" description="Helical" evidence="5">
    <location>
        <begin position="344"/>
        <end position="371"/>
    </location>
</feature>
<keyword evidence="3 5" id="KW-1133">Transmembrane helix</keyword>
<dbReference type="SUPFAM" id="SSF103473">
    <property type="entry name" value="MFS general substrate transporter"/>
    <property type="match status" value="1"/>
</dbReference>
<feature type="transmembrane region" description="Helical" evidence="5">
    <location>
        <begin position="285"/>
        <end position="304"/>
    </location>
</feature>
<dbReference type="CDD" id="cd17319">
    <property type="entry name" value="MFS_ExuT_GudP_like"/>
    <property type="match status" value="1"/>
</dbReference>
<comment type="subcellular location">
    <subcellularLocation>
        <location evidence="1">Membrane</location>
        <topology evidence="1">Multi-pass membrane protein</topology>
    </subcellularLocation>
</comment>
<dbReference type="PANTHER" id="PTHR11662:SF333">
    <property type="entry name" value="D-GALACTONATE TRANSPORTER"/>
    <property type="match status" value="1"/>
</dbReference>
<keyword evidence="4 5" id="KW-0472">Membrane</keyword>
<feature type="transmembrane region" description="Helical" evidence="5">
    <location>
        <begin position="56"/>
        <end position="79"/>
    </location>
</feature>
<proteinExistence type="predicted"/>
<gene>
    <name evidence="7" type="ORF">JIN87_16800</name>
</gene>
<dbReference type="InterPro" id="IPR011701">
    <property type="entry name" value="MFS"/>
</dbReference>
<feature type="transmembrane region" description="Helical" evidence="5">
    <location>
        <begin position="91"/>
        <end position="124"/>
    </location>
</feature>
<evidence type="ECO:0000256" key="2">
    <source>
        <dbReference type="ARBA" id="ARBA00022692"/>
    </source>
</evidence>
<evidence type="ECO:0000259" key="6">
    <source>
        <dbReference type="PROSITE" id="PS50850"/>
    </source>
</evidence>
<dbReference type="RefSeq" id="WP_200356754.1">
    <property type="nucleotide sequence ID" value="NZ_JAENIL010000032.1"/>
</dbReference>
<dbReference type="PIRSF" id="PIRSF002808">
    <property type="entry name" value="Hexose_phosphate_transp"/>
    <property type="match status" value="1"/>
</dbReference>
<dbReference type="Gene3D" id="1.20.1250.20">
    <property type="entry name" value="MFS general substrate transporter like domains"/>
    <property type="match status" value="2"/>
</dbReference>
<feature type="transmembrane region" description="Helical" evidence="5">
    <location>
        <begin position="407"/>
        <end position="428"/>
    </location>
</feature>
<dbReference type="Proteomes" id="UP000617628">
    <property type="component" value="Unassembled WGS sequence"/>
</dbReference>
<reference evidence="7" key="1">
    <citation type="submission" date="2021-01" db="EMBL/GenBank/DDBJ databases">
        <title>Modified the classification status of verrucomicrobia.</title>
        <authorList>
            <person name="Feng X."/>
        </authorList>
    </citation>
    <scope>NUCLEOTIDE SEQUENCE</scope>
    <source>
        <strain evidence="7">KCTC 13126</strain>
    </source>
</reference>
<keyword evidence="8" id="KW-1185">Reference proteome</keyword>
<dbReference type="InterPro" id="IPR000849">
    <property type="entry name" value="Sugar_P_transporter"/>
</dbReference>
<evidence type="ECO:0000313" key="8">
    <source>
        <dbReference type="Proteomes" id="UP000617628"/>
    </source>
</evidence>
<evidence type="ECO:0000256" key="4">
    <source>
        <dbReference type="ARBA" id="ARBA00023136"/>
    </source>
</evidence>
<feature type="transmembrane region" description="Helical" evidence="5">
    <location>
        <begin position="20"/>
        <end position="36"/>
    </location>
</feature>
<feature type="transmembrane region" description="Helical" evidence="5">
    <location>
        <begin position="176"/>
        <end position="195"/>
    </location>
</feature>
<dbReference type="PROSITE" id="PS50850">
    <property type="entry name" value="MFS"/>
    <property type="match status" value="1"/>
</dbReference>
<comment type="caution">
    <text evidence="7">The sequence shown here is derived from an EMBL/GenBank/DDBJ whole genome shotgun (WGS) entry which is preliminary data.</text>
</comment>
<evidence type="ECO:0000313" key="7">
    <source>
        <dbReference type="EMBL" id="MBK1878542.1"/>
    </source>
</evidence>
<dbReference type="InterPro" id="IPR036259">
    <property type="entry name" value="MFS_trans_sf"/>
</dbReference>
<dbReference type="InterPro" id="IPR050382">
    <property type="entry name" value="MFS_Na/Anion_cotransporter"/>
</dbReference>
<dbReference type="GO" id="GO:0022857">
    <property type="term" value="F:transmembrane transporter activity"/>
    <property type="evidence" value="ECO:0007669"/>
    <property type="project" value="InterPro"/>
</dbReference>
<feature type="transmembrane region" description="Helical" evidence="5">
    <location>
        <begin position="383"/>
        <end position="401"/>
    </location>
</feature>
<keyword evidence="2 5" id="KW-0812">Transmembrane</keyword>
<evidence type="ECO:0000256" key="3">
    <source>
        <dbReference type="ARBA" id="ARBA00022989"/>
    </source>
</evidence>
<dbReference type="InterPro" id="IPR020846">
    <property type="entry name" value="MFS_dom"/>
</dbReference>
<dbReference type="Pfam" id="PF07690">
    <property type="entry name" value="MFS_1"/>
    <property type="match status" value="1"/>
</dbReference>
<accession>A0A934VQN8</accession>
<dbReference type="AlphaFoldDB" id="A0A934VQN8"/>
<sequence>MSASSSVSDTPSVKQSNARYFVLAAVFLSVAVNYMDRNNIAFAASSLQGELGFTNVQMGYIFSAFGWTYATLQIPGGILADRFSIRSFYTVCIALWSLATVAMGFGYGLATFVGLRILVGIFQAPSYPMNNRIASSWFPESERAGAIATYTSAQFLSLAFLAPAMIAAEQYIGWRGLFYVTGGIGVVFAVVWWFFYRNPEEHPMANEAELKYIEDGGGIVDRSNSETKKKGEPFRLSNLGWVLSQRKLWGIYLGQFGLGSTQIFFLTWFPKYLKDDRGINLSESWLVAAVPFLFAFLGVLLSGFTSDFLTRKGVSPAVARKTPVITGLLLSASIIGANFVDEPFWVAVFMSIAFFGSGLASIAWVFVSLLAPKNLLGLAGGTFNCIGGLSGIVTPVVIGYLAADGNFAPALIYIGVMTLLGAMSYVFLVGKVERLER</sequence>
<protein>
    <submittedName>
        <fullName evidence="7">MFS transporter</fullName>
    </submittedName>
</protein>
<feature type="domain" description="Major facilitator superfamily (MFS) profile" evidence="6">
    <location>
        <begin position="22"/>
        <end position="433"/>
    </location>
</feature>
<name>A0A934VQN8_9BACT</name>
<organism evidence="7 8">
    <name type="scientific">Pelagicoccus mobilis</name>
    <dbReference type="NCBI Taxonomy" id="415221"/>
    <lineage>
        <taxon>Bacteria</taxon>
        <taxon>Pseudomonadati</taxon>
        <taxon>Verrucomicrobiota</taxon>
        <taxon>Opitutia</taxon>
        <taxon>Puniceicoccales</taxon>
        <taxon>Pelagicoccaceae</taxon>
        <taxon>Pelagicoccus</taxon>
    </lineage>
</organism>
<evidence type="ECO:0000256" key="1">
    <source>
        <dbReference type="ARBA" id="ARBA00004141"/>
    </source>
</evidence>
<dbReference type="GO" id="GO:0016020">
    <property type="term" value="C:membrane"/>
    <property type="evidence" value="ECO:0007669"/>
    <property type="project" value="UniProtKB-SubCell"/>
</dbReference>